<gene>
    <name evidence="6" type="ORF">Dpo_6c01350</name>
</gene>
<dbReference type="InterPro" id="IPR009875">
    <property type="entry name" value="PilZ_domain"/>
</dbReference>
<dbReference type="AlphaFoldDB" id="S0G4N8"/>
<feature type="domain" description="PilZ" evidence="4">
    <location>
        <begin position="110"/>
        <end position="209"/>
    </location>
</feature>
<evidence type="ECO:0000259" key="5">
    <source>
        <dbReference type="Pfam" id="PF12945"/>
    </source>
</evidence>
<sequence length="215" mass="24377">MTMMNKRPRHINRSQRLFIELGTPLLLEAKPAERSATSQLIGMQVGSYLIVQLTENNWMQTRLSSGEMLSAKYVLSDDVFEFKTQVIRIIEDPDYLLFLDYPDVVESCNIRSEKRVKCFLPVKMTLDTFCLKGIIVNINPNGCLCMVDSDPFPDPCTFEYLNLSLPYGQSETLTIKADIRSIRKKGTQTSIGLMFHNLDGFSKNVLSALVPALKI</sequence>
<organism evidence="6 7">
    <name type="scientific">Desulfotignum phosphitoxidans DSM 13687</name>
    <dbReference type="NCBI Taxonomy" id="1286635"/>
    <lineage>
        <taxon>Bacteria</taxon>
        <taxon>Pseudomonadati</taxon>
        <taxon>Thermodesulfobacteriota</taxon>
        <taxon>Desulfobacteria</taxon>
        <taxon>Desulfobacterales</taxon>
        <taxon>Desulfobacteraceae</taxon>
        <taxon>Desulfotignum</taxon>
    </lineage>
</organism>
<reference evidence="6 7" key="1">
    <citation type="journal article" date="2013" name="Genome Announc.">
        <title>Draft Genome Sequence of Desulfotignum phosphitoxidans DSM 13687 Strain FiPS-3.</title>
        <authorList>
            <person name="Poehlein A."/>
            <person name="Daniel R."/>
            <person name="Simeonova D.D."/>
        </authorList>
    </citation>
    <scope>NUCLEOTIDE SEQUENCE [LARGE SCALE GENOMIC DNA]</scope>
    <source>
        <strain evidence="6 7">DSM 13687</strain>
    </source>
</reference>
<evidence type="ECO:0000313" key="6">
    <source>
        <dbReference type="EMBL" id="EMS78936.1"/>
    </source>
</evidence>
<dbReference type="Proteomes" id="UP000014216">
    <property type="component" value="Unassembled WGS sequence"/>
</dbReference>
<dbReference type="InterPro" id="IPR009926">
    <property type="entry name" value="T3SS_YcgR_PilZN"/>
</dbReference>
<evidence type="ECO:0000313" key="7">
    <source>
        <dbReference type="Proteomes" id="UP000014216"/>
    </source>
</evidence>
<evidence type="ECO:0000259" key="4">
    <source>
        <dbReference type="Pfam" id="PF07238"/>
    </source>
</evidence>
<comment type="caution">
    <text evidence="6">The sequence shown here is derived from an EMBL/GenBank/DDBJ whole genome shotgun (WGS) entry which is preliminary data.</text>
</comment>
<name>S0G4N8_9BACT</name>
<dbReference type="GO" id="GO:0035438">
    <property type="term" value="F:cyclic-di-GMP binding"/>
    <property type="evidence" value="ECO:0007669"/>
    <property type="project" value="InterPro"/>
</dbReference>
<keyword evidence="3" id="KW-0975">Bacterial flagellum</keyword>
<protein>
    <recommendedName>
        <fullName evidence="8">Type IV pilus assembly PilZ</fullName>
    </recommendedName>
</protein>
<evidence type="ECO:0000256" key="2">
    <source>
        <dbReference type="ARBA" id="ARBA00022741"/>
    </source>
</evidence>
<dbReference type="SUPFAM" id="SSF141371">
    <property type="entry name" value="PilZ domain-like"/>
    <property type="match status" value="2"/>
</dbReference>
<keyword evidence="7" id="KW-1185">Reference proteome</keyword>
<dbReference type="Gene3D" id="2.30.110.10">
    <property type="entry name" value="Electron Transport, Fmn-binding Protein, Chain A"/>
    <property type="match status" value="1"/>
</dbReference>
<keyword evidence="1" id="KW-0973">c-di-GMP</keyword>
<feature type="domain" description="Type III secretion system flagellar brake protein YcgR PilZN" evidence="5">
    <location>
        <begin position="21"/>
        <end position="102"/>
    </location>
</feature>
<dbReference type="Gene3D" id="2.40.10.220">
    <property type="entry name" value="predicted glycosyltransferase like domains"/>
    <property type="match status" value="1"/>
</dbReference>
<accession>S0G4N8</accession>
<keyword evidence="2" id="KW-0547">Nucleotide-binding</keyword>
<dbReference type="Pfam" id="PF12945">
    <property type="entry name" value="PilZNR"/>
    <property type="match status" value="1"/>
</dbReference>
<dbReference type="InterPro" id="IPR012349">
    <property type="entry name" value="Split_barrel_FMN-bd"/>
</dbReference>
<evidence type="ECO:0008006" key="8">
    <source>
        <dbReference type="Google" id="ProtNLM"/>
    </source>
</evidence>
<evidence type="ECO:0000256" key="1">
    <source>
        <dbReference type="ARBA" id="ARBA00022636"/>
    </source>
</evidence>
<dbReference type="Pfam" id="PF07238">
    <property type="entry name" value="PilZ"/>
    <property type="match status" value="1"/>
</dbReference>
<dbReference type="EMBL" id="APJX01000006">
    <property type="protein sequence ID" value="EMS78936.1"/>
    <property type="molecule type" value="Genomic_DNA"/>
</dbReference>
<evidence type="ECO:0000256" key="3">
    <source>
        <dbReference type="ARBA" id="ARBA00023143"/>
    </source>
</evidence>
<proteinExistence type="predicted"/>